<reference evidence="2" key="1">
    <citation type="submission" date="2009-12" db="EMBL/GenBank/DDBJ databases">
        <title>The Genome Sequence of Anolis carolinensis (Green Anole Lizard).</title>
        <authorList>
            <consortium name="The Genome Sequencing Platform"/>
            <person name="Di Palma F."/>
            <person name="Alfoldi J."/>
            <person name="Heiman D."/>
            <person name="Young S."/>
            <person name="Grabherr M."/>
            <person name="Johnson J."/>
            <person name="Lander E.S."/>
            <person name="Lindblad-Toh K."/>
        </authorList>
    </citation>
    <scope>NUCLEOTIDE SEQUENCE [LARGE SCALE GENOMIC DNA]</scope>
    <source>
        <strain evidence="2">JBL SC #1</strain>
    </source>
</reference>
<protein>
    <recommendedName>
        <fullName evidence="1">Reverse transcriptase domain-containing protein</fullName>
    </recommendedName>
</protein>
<reference evidence="2" key="2">
    <citation type="submission" date="2025-08" db="UniProtKB">
        <authorList>
            <consortium name="Ensembl"/>
        </authorList>
    </citation>
    <scope>IDENTIFICATION</scope>
</reference>
<dbReference type="SUPFAM" id="SSF56219">
    <property type="entry name" value="DNase I-like"/>
    <property type="match status" value="1"/>
</dbReference>
<dbReference type="InterPro" id="IPR043502">
    <property type="entry name" value="DNA/RNA_pol_sf"/>
</dbReference>
<proteinExistence type="predicted"/>
<dbReference type="SUPFAM" id="SSF56672">
    <property type="entry name" value="DNA/RNA polymerases"/>
    <property type="match status" value="1"/>
</dbReference>
<dbReference type="Pfam" id="PF03372">
    <property type="entry name" value="Exo_endo_phos"/>
    <property type="match status" value="1"/>
</dbReference>
<dbReference type="Gene3D" id="3.60.10.10">
    <property type="entry name" value="Endonuclease/exonuclease/phosphatase"/>
    <property type="match status" value="1"/>
</dbReference>
<dbReference type="Pfam" id="PF00078">
    <property type="entry name" value="RVT_1"/>
    <property type="match status" value="1"/>
</dbReference>
<dbReference type="Proteomes" id="UP000001646">
    <property type="component" value="Unplaced"/>
</dbReference>
<dbReference type="PANTHER" id="PTHR33332">
    <property type="entry name" value="REVERSE TRANSCRIPTASE DOMAIN-CONTAINING PROTEIN"/>
    <property type="match status" value="1"/>
</dbReference>
<dbReference type="AlphaFoldDB" id="A0A803SZS6"/>
<dbReference type="InterPro" id="IPR000477">
    <property type="entry name" value="RT_dom"/>
</dbReference>
<accession>A0A803SZS6</accession>
<sequence length="1080" mass="118248">MERLRLWLNRRKSHVFLFVCHNSTRNRTTRPMSHHRGWGRLEGYGDCRVGEGNGCVRMPVYNRIIVNEIISFGPGEEKERGQLGRGGGCSDGWGASIEVVSGRGRYGKGRPNHSIRPRVFGRTLIVPKRSPDVANLGSQDGGPSRLKVRSVNGKTSFIQDLILDEHVDLACITETWLDEMGGVNLTQLCPLGYSVQHQPRSGGRGGGVAVVYKDSIPLTRCPVPQSTMFECVHLRVGDRDRLGILLVYRPPRCTTVSLPELAEVVSGLALESRQLIVLGDFNVHAETNLSGAAQDFMAAMATMGLSQLVSGPTHSAGHTLDLVFCQGWEEGGGVEELTIAPLPWTDHHLIRFRLTAPPNLCRGGGPKMVRPRRLMDPEGFLTALGEFPASSAGDPVDALVSLWNGEMTRAIDTIAPERPLSSNRAKPAPWFTEELAAMKRKKRELECVWRSEYNESDRTRLGSYLRAYAAAIKAARRVHLAANIASAQNRPAALFRVIRGLLTPTNQGGSPDNSAARCEAFARFFADKVALIRSDFDTILTAVSEDVTSAPACPVLLDSFQLVELEDVDKILGEARPTTCILDPCPSWLVREARGGLAEWVKVVVNASLREGKFPASLKMAVIKPLLKKPSLDPTQFGNFRPISNLPYLGKVLEHVVASQLQGFLVDTDFLDPAQSGFRPGHGTETALVALVDDLRRELDRGSVSLLVLLDLSAAFDTVDHGILLGCLAGMGLGGTVLQWLHSFLEGRSQMVSLGDACSAPQPLTCGVPQGSVLSPMLFNIYMKPLGEIIRSFGVRCHLYADDVQLCHSFPPVTKEAVQVLNRCLAAVSDWMRANKLKLNPDKTEVLLVSRKAEQGIGLQPVLDGVTLPLKAQVRSLGVILDSSLSLEPQVSAVAGGAFAQLKLVRQLRPYLGKPDLATVVHALVTSRLDYCNALYVGLPLKTVRKLQLVQREAARLITGAAYRERTTPLLRQLHWLPISYRAQFKVLALAYKALNGSGPAYLSERVSRYDPPRSLRSSDEALLAVPSASQVRLAGTRDRAFSVVAPRLWNALPIEIRQAPSLLSFRRKVKTWLWGQAIE</sequence>
<dbReference type="GeneTree" id="ENSGT01150000286962"/>
<dbReference type="InterPro" id="IPR036691">
    <property type="entry name" value="Endo/exonu/phosph_ase_sf"/>
</dbReference>
<evidence type="ECO:0000259" key="1">
    <source>
        <dbReference type="PROSITE" id="PS50878"/>
    </source>
</evidence>
<keyword evidence="3" id="KW-1185">Reference proteome</keyword>
<organism evidence="2 3">
    <name type="scientific">Anolis carolinensis</name>
    <name type="common">Green anole</name>
    <name type="synonym">American chameleon</name>
    <dbReference type="NCBI Taxonomy" id="28377"/>
    <lineage>
        <taxon>Eukaryota</taxon>
        <taxon>Metazoa</taxon>
        <taxon>Chordata</taxon>
        <taxon>Craniata</taxon>
        <taxon>Vertebrata</taxon>
        <taxon>Euteleostomi</taxon>
        <taxon>Lepidosauria</taxon>
        <taxon>Squamata</taxon>
        <taxon>Bifurcata</taxon>
        <taxon>Unidentata</taxon>
        <taxon>Episquamata</taxon>
        <taxon>Toxicofera</taxon>
        <taxon>Iguania</taxon>
        <taxon>Dactyloidae</taxon>
        <taxon>Anolis</taxon>
    </lineage>
</organism>
<feature type="domain" description="Reverse transcriptase" evidence="1">
    <location>
        <begin position="607"/>
        <end position="881"/>
    </location>
</feature>
<dbReference type="InParanoid" id="A0A803SZS6"/>
<dbReference type="InterPro" id="IPR005135">
    <property type="entry name" value="Endo/exonuclease/phosphatase"/>
</dbReference>
<dbReference type="Ensembl" id="ENSACAT00000041691.1">
    <property type="protein sequence ID" value="ENSACAP00000028466.1"/>
    <property type="gene ID" value="ENSACAG00000043248.1"/>
</dbReference>
<dbReference type="PROSITE" id="PS50878">
    <property type="entry name" value="RT_POL"/>
    <property type="match status" value="1"/>
</dbReference>
<evidence type="ECO:0000313" key="3">
    <source>
        <dbReference type="Proteomes" id="UP000001646"/>
    </source>
</evidence>
<dbReference type="GO" id="GO:0003824">
    <property type="term" value="F:catalytic activity"/>
    <property type="evidence" value="ECO:0007669"/>
    <property type="project" value="InterPro"/>
</dbReference>
<reference evidence="2" key="3">
    <citation type="submission" date="2025-09" db="UniProtKB">
        <authorList>
            <consortium name="Ensembl"/>
        </authorList>
    </citation>
    <scope>IDENTIFICATION</scope>
</reference>
<dbReference type="CDD" id="cd01650">
    <property type="entry name" value="RT_nLTR_like"/>
    <property type="match status" value="1"/>
</dbReference>
<evidence type="ECO:0000313" key="2">
    <source>
        <dbReference type="Ensembl" id="ENSACAP00000028466.1"/>
    </source>
</evidence>
<name>A0A803SZS6_ANOCA</name>